<organism evidence="6 7">
    <name type="scientific">Serendipita vermifera MAFF 305830</name>
    <dbReference type="NCBI Taxonomy" id="933852"/>
    <lineage>
        <taxon>Eukaryota</taxon>
        <taxon>Fungi</taxon>
        <taxon>Dikarya</taxon>
        <taxon>Basidiomycota</taxon>
        <taxon>Agaricomycotina</taxon>
        <taxon>Agaricomycetes</taxon>
        <taxon>Sebacinales</taxon>
        <taxon>Serendipitaceae</taxon>
        <taxon>Serendipita</taxon>
    </lineage>
</organism>
<protein>
    <recommendedName>
        <fullName evidence="8">AB hydrolase-1 domain-containing protein</fullName>
    </recommendedName>
</protein>
<keyword evidence="2" id="KW-0378">Hydrolase</keyword>
<evidence type="ECO:0008006" key="8">
    <source>
        <dbReference type="Google" id="ProtNLM"/>
    </source>
</evidence>
<evidence type="ECO:0000313" key="7">
    <source>
        <dbReference type="Proteomes" id="UP000054097"/>
    </source>
</evidence>
<dbReference type="OrthoDB" id="425534at2759"/>
<feature type="region of interest" description="Disordered" evidence="3">
    <location>
        <begin position="535"/>
        <end position="561"/>
    </location>
</feature>
<dbReference type="Gene3D" id="3.40.50.1820">
    <property type="entry name" value="alpha/beta hydrolase"/>
    <property type="match status" value="1"/>
</dbReference>
<evidence type="ECO:0000256" key="2">
    <source>
        <dbReference type="ARBA" id="ARBA00022801"/>
    </source>
</evidence>
<dbReference type="Proteomes" id="UP000054097">
    <property type="component" value="Unassembled WGS sequence"/>
</dbReference>
<dbReference type="HOGENOM" id="CLU_013364_5_1_1"/>
<dbReference type="GO" id="GO:0016787">
    <property type="term" value="F:hydrolase activity"/>
    <property type="evidence" value="ECO:0007669"/>
    <property type="project" value="UniProtKB-KW"/>
</dbReference>
<sequence length="561" mass="60319">MPASAGSPHGASQSRDTLSWGACAGYPSPHECSTFQVPLDYARPSVGNTTLALIRLPAKTSPRKGYMFYNPGGPGGSGVDYIGVLGASLQIQLGEGWDIIGWDPRGVGGSGPDAPLFTNYAEYDAFWEQIEGTGKPEARGNLTQASDVAFFRSQASVFDEFIKQFDAKYRAKSGDNLKYMGTCAVVRDLVGMVDAIYGRGADVNFYGYSYGTLIAAYLTQMFPHRVGKVIADGVLDAFTWTRTPITTGNPIDFTDTEKALQAWSTACASSTNCALATLGNHTADGVTRVIDGILNTSYDVYDGSKLSLYDFIANGTAPTYSFSWSFYLLTSFVDNLLHVATNWQYLDLFLSGAYAMQNNATTALGTRSKAKDLLTTTNLKLSHGSLPRQWADLSSVWSQAGFAIACGDSQRPPSNYTTATLFEEVIQVAQGISPHFGTLLNVRWLCPGWTTRAVERLGDIRGIPYNLNIKPKNVVLVIGNSADPVTPFASAQALASKKRLGSKARLVKFNAIGHATTSNPSACIDNVIRSYIEGNPPEDKGDDGPDVVCEVDSTPFDNPSA</sequence>
<proteinExistence type="inferred from homology"/>
<evidence type="ECO:0000256" key="1">
    <source>
        <dbReference type="ARBA" id="ARBA00010088"/>
    </source>
</evidence>
<dbReference type="InterPro" id="IPR051601">
    <property type="entry name" value="Serine_prot/Carboxylest_S33"/>
</dbReference>
<accession>A0A0C3AQV7</accession>
<feature type="domain" description="Peptidase S33 tripeptidyl aminopeptidase-like C-terminal" evidence="5">
    <location>
        <begin position="444"/>
        <end position="537"/>
    </location>
</feature>
<dbReference type="InterPro" id="IPR000073">
    <property type="entry name" value="AB_hydrolase_1"/>
</dbReference>
<name>A0A0C3AQV7_SERVB</name>
<reference evidence="6 7" key="1">
    <citation type="submission" date="2014-04" db="EMBL/GenBank/DDBJ databases">
        <authorList>
            <consortium name="DOE Joint Genome Institute"/>
            <person name="Kuo A."/>
            <person name="Zuccaro A."/>
            <person name="Kohler A."/>
            <person name="Nagy L.G."/>
            <person name="Floudas D."/>
            <person name="Copeland A."/>
            <person name="Barry K.W."/>
            <person name="Cichocki N."/>
            <person name="Veneault-Fourrey C."/>
            <person name="LaButti K."/>
            <person name="Lindquist E.A."/>
            <person name="Lipzen A."/>
            <person name="Lundell T."/>
            <person name="Morin E."/>
            <person name="Murat C."/>
            <person name="Sun H."/>
            <person name="Tunlid A."/>
            <person name="Henrissat B."/>
            <person name="Grigoriev I.V."/>
            <person name="Hibbett D.S."/>
            <person name="Martin F."/>
            <person name="Nordberg H.P."/>
            <person name="Cantor M.N."/>
            <person name="Hua S.X."/>
        </authorList>
    </citation>
    <scope>NUCLEOTIDE SEQUENCE [LARGE SCALE GENOMIC DNA]</scope>
    <source>
        <strain evidence="6 7">MAFF 305830</strain>
    </source>
</reference>
<reference evidence="7" key="2">
    <citation type="submission" date="2015-01" db="EMBL/GenBank/DDBJ databases">
        <title>Evolutionary Origins and Diversification of the Mycorrhizal Mutualists.</title>
        <authorList>
            <consortium name="DOE Joint Genome Institute"/>
            <consortium name="Mycorrhizal Genomics Consortium"/>
            <person name="Kohler A."/>
            <person name="Kuo A."/>
            <person name="Nagy L.G."/>
            <person name="Floudas D."/>
            <person name="Copeland A."/>
            <person name="Barry K.W."/>
            <person name="Cichocki N."/>
            <person name="Veneault-Fourrey C."/>
            <person name="LaButti K."/>
            <person name="Lindquist E.A."/>
            <person name="Lipzen A."/>
            <person name="Lundell T."/>
            <person name="Morin E."/>
            <person name="Murat C."/>
            <person name="Riley R."/>
            <person name="Ohm R."/>
            <person name="Sun H."/>
            <person name="Tunlid A."/>
            <person name="Henrissat B."/>
            <person name="Grigoriev I.V."/>
            <person name="Hibbett D.S."/>
            <person name="Martin F."/>
        </authorList>
    </citation>
    <scope>NUCLEOTIDE SEQUENCE [LARGE SCALE GENOMIC DNA]</scope>
    <source>
        <strain evidence="7">MAFF 305830</strain>
    </source>
</reference>
<comment type="similarity">
    <text evidence="1">Belongs to the peptidase S33 family.</text>
</comment>
<feature type="domain" description="AB hydrolase-1" evidence="4">
    <location>
        <begin position="69"/>
        <end position="243"/>
    </location>
</feature>
<dbReference type="EMBL" id="KN824355">
    <property type="protein sequence ID" value="KIM22454.1"/>
    <property type="molecule type" value="Genomic_DNA"/>
</dbReference>
<dbReference type="Pfam" id="PF00561">
    <property type="entry name" value="Abhydrolase_1"/>
    <property type="match status" value="1"/>
</dbReference>
<evidence type="ECO:0000313" key="6">
    <source>
        <dbReference type="EMBL" id="KIM22454.1"/>
    </source>
</evidence>
<dbReference type="PANTHER" id="PTHR43248">
    <property type="entry name" value="2-SUCCINYL-6-HYDROXY-2,4-CYCLOHEXADIENE-1-CARBOXYLATE SYNTHASE"/>
    <property type="match status" value="1"/>
</dbReference>
<evidence type="ECO:0000259" key="5">
    <source>
        <dbReference type="Pfam" id="PF08386"/>
    </source>
</evidence>
<dbReference type="PANTHER" id="PTHR43248:SF25">
    <property type="entry name" value="AB HYDROLASE-1 DOMAIN-CONTAINING PROTEIN-RELATED"/>
    <property type="match status" value="1"/>
</dbReference>
<evidence type="ECO:0000256" key="3">
    <source>
        <dbReference type="SAM" id="MobiDB-lite"/>
    </source>
</evidence>
<evidence type="ECO:0000259" key="4">
    <source>
        <dbReference type="Pfam" id="PF00561"/>
    </source>
</evidence>
<dbReference type="InterPro" id="IPR029058">
    <property type="entry name" value="AB_hydrolase_fold"/>
</dbReference>
<dbReference type="STRING" id="933852.A0A0C3AQV7"/>
<dbReference type="Pfam" id="PF08386">
    <property type="entry name" value="Abhydrolase_4"/>
    <property type="match status" value="1"/>
</dbReference>
<dbReference type="InterPro" id="IPR013595">
    <property type="entry name" value="Pept_S33_TAP-like_C"/>
</dbReference>
<dbReference type="SUPFAM" id="SSF53474">
    <property type="entry name" value="alpha/beta-Hydrolases"/>
    <property type="match status" value="1"/>
</dbReference>
<keyword evidence="7" id="KW-1185">Reference proteome</keyword>
<dbReference type="AlphaFoldDB" id="A0A0C3AQV7"/>
<gene>
    <name evidence="6" type="ORF">M408DRAFT_28685</name>
</gene>